<dbReference type="OrthoDB" id="9788689at2"/>
<evidence type="ECO:0000256" key="2">
    <source>
        <dbReference type="ARBA" id="ARBA00022801"/>
    </source>
</evidence>
<dbReference type="PANTHER" id="PTHR11358:SF35">
    <property type="entry name" value="FORMIMIDOYLGLUTAMASE"/>
    <property type="match status" value="1"/>
</dbReference>
<dbReference type="AlphaFoldDB" id="A0A1G7XR30"/>
<gene>
    <name evidence="6" type="ORF">SAMN05421827_11244</name>
</gene>
<dbReference type="PROSITE" id="PS51409">
    <property type="entry name" value="ARGINASE_2"/>
    <property type="match status" value="1"/>
</dbReference>
<keyword evidence="7" id="KW-1185">Reference proteome</keyword>
<evidence type="ECO:0000256" key="4">
    <source>
        <dbReference type="ARBA" id="ARBA00023211"/>
    </source>
</evidence>
<protein>
    <submittedName>
        <fullName evidence="6">Formiminoglutamase</fullName>
    </submittedName>
</protein>
<evidence type="ECO:0000256" key="3">
    <source>
        <dbReference type="ARBA" id="ARBA00022808"/>
    </source>
</evidence>
<dbReference type="Proteomes" id="UP000199643">
    <property type="component" value="Unassembled WGS sequence"/>
</dbReference>
<dbReference type="GO" id="GO:0006547">
    <property type="term" value="P:L-histidine metabolic process"/>
    <property type="evidence" value="ECO:0007669"/>
    <property type="project" value="UniProtKB-KW"/>
</dbReference>
<sequence>MDNLKTYTQHDIDRLVIHREGETKLGEKVAVISSWEELPDTKAKFVLLGIPEDIGVRANGGMAGAASAWRPALTAFLNIQSNRFLGGNEILVLGHFEIDEPGDSSIKALRDKVAEIDDLVYPIIEKITAAGKIPIVIGGGHNNAYPIIKGVSLANKTPIDVLNIDAHADLRGLEGRHSGNGFSYALNENYLDHYFMYGLHQNYNNEAILSQIDNNPKLKAVFFEDILTGRDDNGLFDELGSTAGLEIDLDGIQNILSSAETPSGFAVNEIRKLILSKANKFSYLHICEGATRMLDGRVNQSTAKLIAYLVSDFVKGHISSI</sequence>
<evidence type="ECO:0000256" key="5">
    <source>
        <dbReference type="PROSITE-ProRule" id="PRU00742"/>
    </source>
</evidence>
<dbReference type="CDD" id="cd09988">
    <property type="entry name" value="Formimidoylglutamase"/>
    <property type="match status" value="1"/>
</dbReference>
<evidence type="ECO:0000256" key="1">
    <source>
        <dbReference type="ARBA" id="ARBA00022723"/>
    </source>
</evidence>
<keyword evidence="3" id="KW-0369">Histidine metabolism</keyword>
<proteinExistence type="inferred from homology"/>
<keyword evidence="1" id="KW-0479">Metal-binding</keyword>
<reference evidence="7" key="1">
    <citation type="submission" date="2016-10" db="EMBL/GenBank/DDBJ databases">
        <authorList>
            <person name="Varghese N."/>
            <person name="Submissions S."/>
        </authorList>
    </citation>
    <scope>NUCLEOTIDE SEQUENCE [LARGE SCALE GENOMIC DNA]</scope>
    <source>
        <strain evidence="7">DSM 17933</strain>
    </source>
</reference>
<dbReference type="STRING" id="405671.SAMN05421827_11244"/>
<dbReference type="Gene3D" id="3.40.800.10">
    <property type="entry name" value="Ureohydrolase domain"/>
    <property type="match status" value="1"/>
</dbReference>
<organism evidence="6 7">
    <name type="scientific">Pedobacter terrae</name>
    <dbReference type="NCBI Taxonomy" id="405671"/>
    <lineage>
        <taxon>Bacteria</taxon>
        <taxon>Pseudomonadati</taxon>
        <taxon>Bacteroidota</taxon>
        <taxon>Sphingobacteriia</taxon>
        <taxon>Sphingobacteriales</taxon>
        <taxon>Sphingobacteriaceae</taxon>
        <taxon>Pedobacter</taxon>
    </lineage>
</organism>
<keyword evidence="2" id="KW-0378">Hydrolase</keyword>
<dbReference type="EMBL" id="FNCH01000012">
    <property type="protein sequence ID" value="SDG86639.1"/>
    <property type="molecule type" value="Genomic_DNA"/>
</dbReference>
<keyword evidence="4" id="KW-0464">Manganese</keyword>
<dbReference type="Pfam" id="PF00491">
    <property type="entry name" value="Arginase"/>
    <property type="match status" value="1"/>
</dbReference>
<evidence type="ECO:0000313" key="6">
    <source>
        <dbReference type="EMBL" id="SDG86639.1"/>
    </source>
</evidence>
<evidence type="ECO:0000313" key="7">
    <source>
        <dbReference type="Proteomes" id="UP000199643"/>
    </source>
</evidence>
<dbReference type="SUPFAM" id="SSF52768">
    <property type="entry name" value="Arginase/deacetylase"/>
    <property type="match status" value="1"/>
</dbReference>
<comment type="similarity">
    <text evidence="5">Belongs to the arginase family.</text>
</comment>
<dbReference type="GO" id="GO:0033389">
    <property type="term" value="P:putrescine biosynthetic process from arginine, via agmatine"/>
    <property type="evidence" value="ECO:0007669"/>
    <property type="project" value="TreeGrafter"/>
</dbReference>
<dbReference type="InterPro" id="IPR023696">
    <property type="entry name" value="Ureohydrolase_dom_sf"/>
</dbReference>
<accession>A0A1G7XR30</accession>
<dbReference type="GO" id="GO:0046872">
    <property type="term" value="F:metal ion binding"/>
    <property type="evidence" value="ECO:0007669"/>
    <property type="project" value="UniProtKB-KW"/>
</dbReference>
<dbReference type="PANTHER" id="PTHR11358">
    <property type="entry name" value="ARGINASE/AGMATINASE"/>
    <property type="match status" value="1"/>
</dbReference>
<dbReference type="GO" id="GO:0008783">
    <property type="term" value="F:agmatinase activity"/>
    <property type="evidence" value="ECO:0007669"/>
    <property type="project" value="TreeGrafter"/>
</dbReference>
<name>A0A1G7XR30_9SPHI</name>
<dbReference type="InterPro" id="IPR006035">
    <property type="entry name" value="Ureohydrolase"/>
</dbReference>